<comment type="caution">
    <text evidence="2">The sequence shown here is derived from an EMBL/GenBank/DDBJ whole genome shotgun (WGS) entry which is preliminary data.</text>
</comment>
<evidence type="ECO:0000313" key="2">
    <source>
        <dbReference type="EMBL" id="KAH3890586.1"/>
    </source>
</evidence>
<keyword evidence="1" id="KW-0812">Transmembrane</keyword>
<evidence type="ECO:0000256" key="1">
    <source>
        <dbReference type="SAM" id="Phobius"/>
    </source>
</evidence>
<reference evidence="2" key="1">
    <citation type="journal article" date="2019" name="bioRxiv">
        <title>The Genome of the Zebra Mussel, Dreissena polymorpha: A Resource for Invasive Species Research.</title>
        <authorList>
            <person name="McCartney M.A."/>
            <person name="Auch B."/>
            <person name="Kono T."/>
            <person name="Mallez S."/>
            <person name="Zhang Y."/>
            <person name="Obille A."/>
            <person name="Becker A."/>
            <person name="Abrahante J.E."/>
            <person name="Garbe J."/>
            <person name="Badalamenti J.P."/>
            <person name="Herman A."/>
            <person name="Mangelson H."/>
            <person name="Liachko I."/>
            <person name="Sullivan S."/>
            <person name="Sone E.D."/>
            <person name="Koren S."/>
            <person name="Silverstein K.A.T."/>
            <person name="Beckman K.B."/>
            <person name="Gohl D.M."/>
        </authorList>
    </citation>
    <scope>NUCLEOTIDE SEQUENCE</scope>
    <source>
        <strain evidence="2">Duluth1</strain>
        <tissue evidence="2">Whole animal</tissue>
    </source>
</reference>
<feature type="transmembrane region" description="Helical" evidence="1">
    <location>
        <begin position="80"/>
        <end position="102"/>
    </location>
</feature>
<keyword evidence="1" id="KW-0472">Membrane</keyword>
<accession>A0A9D4N9M8</accession>
<name>A0A9D4N9M8_DREPO</name>
<gene>
    <name evidence="2" type="ORF">DPMN_014671</name>
</gene>
<organism evidence="2 3">
    <name type="scientific">Dreissena polymorpha</name>
    <name type="common">Zebra mussel</name>
    <name type="synonym">Mytilus polymorpha</name>
    <dbReference type="NCBI Taxonomy" id="45954"/>
    <lineage>
        <taxon>Eukaryota</taxon>
        <taxon>Metazoa</taxon>
        <taxon>Spiralia</taxon>
        <taxon>Lophotrochozoa</taxon>
        <taxon>Mollusca</taxon>
        <taxon>Bivalvia</taxon>
        <taxon>Autobranchia</taxon>
        <taxon>Heteroconchia</taxon>
        <taxon>Euheterodonta</taxon>
        <taxon>Imparidentia</taxon>
        <taxon>Neoheterodontei</taxon>
        <taxon>Myida</taxon>
        <taxon>Dreissenoidea</taxon>
        <taxon>Dreissenidae</taxon>
        <taxon>Dreissena</taxon>
    </lineage>
</organism>
<proteinExistence type="predicted"/>
<protein>
    <submittedName>
        <fullName evidence="2">Uncharacterized protein</fullName>
    </submittedName>
</protein>
<evidence type="ECO:0000313" key="3">
    <source>
        <dbReference type="Proteomes" id="UP000828390"/>
    </source>
</evidence>
<keyword evidence="1" id="KW-1133">Transmembrane helix</keyword>
<dbReference type="AlphaFoldDB" id="A0A9D4N9M8"/>
<dbReference type="EMBL" id="JAIWYP010000001">
    <property type="protein sequence ID" value="KAH3890586.1"/>
    <property type="molecule type" value="Genomic_DNA"/>
</dbReference>
<reference evidence="2" key="2">
    <citation type="submission" date="2020-11" db="EMBL/GenBank/DDBJ databases">
        <authorList>
            <person name="McCartney M.A."/>
            <person name="Auch B."/>
            <person name="Kono T."/>
            <person name="Mallez S."/>
            <person name="Becker A."/>
            <person name="Gohl D.M."/>
            <person name="Silverstein K.A.T."/>
            <person name="Koren S."/>
            <person name="Bechman K.B."/>
            <person name="Herman A."/>
            <person name="Abrahante J.E."/>
            <person name="Garbe J."/>
        </authorList>
    </citation>
    <scope>NUCLEOTIDE SEQUENCE</scope>
    <source>
        <strain evidence="2">Duluth1</strain>
        <tissue evidence="2">Whole animal</tissue>
    </source>
</reference>
<sequence length="107" mass="12373">MTQPSQHQHCNMRTSTILFTCPQLYKEALDIPLPADVPRENDIGSTASHLLHPGEVVFSVGKIYSERDLRLMFSQRMCQLVRASCFWLTVMINYICLVMSMFNYVEK</sequence>
<keyword evidence="3" id="KW-1185">Reference proteome</keyword>
<dbReference type="Proteomes" id="UP000828390">
    <property type="component" value="Unassembled WGS sequence"/>
</dbReference>